<protein>
    <submittedName>
        <fullName evidence="2">Uncharacterized protein</fullName>
    </submittedName>
</protein>
<dbReference type="EMBL" id="KV784386">
    <property type="protein sequence ID" value="OEU07370.1"/>
    <property type="molecule type" value="Genomic_DNA"/>
</dbReference>
<feature type="region of interest" description="Disordered" evidence="1">
    <location>
        <begin position="1"/>
        <end position="20"/>
    </location>
</feature>
<accession>A0A1E7EN61</accession>
<evidence type="ECO:0000313" key="3">
    <source>
        <dbReference type="Proteomes" id="UP000095751"/>
    </source>
</evidence>
<gene>
    <name evidence="2" type="ORF">FRACYDRAFT_271992</name>
</gene>
<dbReference type="Proteomes" id="UP000095751">
    <property type="component" value="Unassembled WGS sequence"/>
</dbReference>
<dbReference type="AlphaFoldDB" id="A0A1E7EN61"/>
<sequence length="66" mass="6629">MDAVEGEKVVGGGATASSSSSSFSLLLLLSVSKAKVMDSNSCCAREAISKSISVVLVSDCGWVVSS</sequence>
<proteinExistence type="predicted"/>
<dbReference type="KEGG" id="fcy:FRACYDRAFT_271992"/>
<evidence type="ECO:0000313" key="2">
    <source>
        <dbReference type="EMBL" id="OEU07370.1"/>
    </source>
</evidence>
<dbReference type="InParanoid" id="A0A1E7EN61"/>
<organism evidence="2 3">
    <name type="scientific">Fragilariopsis cylindrus CCMP1102</name>
    <dbReference type="NCBI Taxonomy" id="635003"/>
    <lineage>
        <taxon>Eukaryota</taxon>
        <taxon>Sar</taxon>
        <taxon>Stramenopiles</taxon>
        <taxon>Ochrophyta</taxon>
        <taxon>Bacillariophyta</taxon>
        <taxon>Bacillariophyceae</taxon>
        <taxon>Bacillariophycidae</taxon>
        <taxon>Bacillariales</taxon>
        <taxon>Bacillariaceae</taxon>
        <taxon>Fragilariopsis</taxon>
    </lineage>
</organism>
<keyword evidence="3" id="KW-1185">Reference proteome</keyword>
<evidence type="ECO:0000256" key="1">
    <source>
        <dbReference type="SAM" id="MobiDB-lite"/>
    </source>
</evidence>
<reference evidence="2 3" key="1">
    <citation type="submission" date="2016-09" db="EMBL/GenBank/DDBJ databases">
        <title>Extensive genetic diversity and differential bi-allelic expression allows diatom success in the polar Southern Ocean.</title>
        <authorList>
            <consortium name="DOE Joint Genome Institute"/>
            <person name="Mock T."/>
            <person name="Otillar R.P."/>
            <person name="Strauss J."/>
            <person name="Dupont C."/>
            <person name="Frickenhaus S."/>
            <person name="Maumus F."/>
            <person name="Mcmullan M."/>
            <person name="Sanges R."/>
            <person name="Schmutz J."/>
            <person name="Toseland A."/>
            <person name="Valas R."/>
            <person name="Veluchamy A."/>
            <person name="Ward B.J."/>
            <person name="Allen A."/>
            <person name="Barry K."/>
            <person name="Falciatore A."/>
            <person name="Ferrante M."/>
            <person name="Fortunato A.E."/>
            <person name="Gloeckner G."/>
            <person name="Gruber A."/>
            <person name="Hipkin R."/>
            <person name="Janech M."/>
            <person name="Kroth P."/>
            <person name="Leese F."/>
            <person name="Lindquist E."/>
            <person name="Lyon B.R."/>
            <person name="Martin J."/>
            <person name="Mayer C."/>
            <person name="Parker M."/>
            <person name="Quesneville H."/>
            <person name="Raymond J."/>
            <person name="Uhlig C."/>
            <person name="Valentin K.U."/>
            <person name="Worden A.Z."/>
            <person name="Armbrust E.V."/>
            <person name="Bowler C."/>
            <person name="Green B."/>
            <person name="Moulton V."/>
            <person name="Van Oosterhout C."/>
            <person name="Grigoriev I."/>
        </authorList>
    </citation>
    <scope>NUCLEOTIDE SEQUENCE [LARGE SCALE GENOMIC DNA]</scope>
    <source>
        <strain evidence="2 3">CCMP1102</strain>
    </source>
</reference>
<name>A0A1E7EN61_9STRA</name>